<organism evidence="1 2">
    <name type="scientific">Manihot esculenta</name>
    <name type="common">Cassava</name>
    <name type="synonym">Jatropha manihot</name>
    <dbReference type="NCBI Taxonomy" id="3983"/>
    <lineage>
        <taxon>Eukaryota</taxon>
        <taxon>Viridiplantae</taxon>
        <taxon>Streptophyta</taxon>
        <taxon>Embryophyta</taxon>
        <taxon>Tracheophyta</taxon>
        <taxon>Spermatophyta</taxon>
        <taxon>Magnoliopsida</taxon>
        <taxon>eudicotyledons</taxon>
        <taxon>Gunneridae</taxon>
        <taxon>Pentapetalae</taxon>
        <taxon>rosids</taxon>
        <taxon>fabids</taxon>
        <taxon>Malpighiales</taxon>
        <taxon>Euphorbiaceae</taxon>
        <taxon>Crotonoideae</taxon>
        <taxon>Manihoteae</taxon>
        <taxon>Manihot</taxon>
    </lineage>
</organism>
<gene>
    <name evidence="1" type="ORF">MANES_06G080101v8</name>
</gene>
<sequence length="220" mass="23998">MAFTRFSSFLLMSILLLHVGNSSTVVVLAHQAKKIPVVAEGGELPVAESTRSLEISDGVPAPMDELISNTRLGGRKMMPMKRVLTKKMKEEPLNKEDSEISGKSTFASKNPRSRLLHANSENPRSQQAPAKGPCFQYLKPVSATTGSSLECSSKSINPIPQELDGSSQNLEFQKLLDKAAMEIVNLMNKDYTGGGGPRHKPPVNNEQPMSMSDQQHDLIP</sequence>
<evidence type="ECO:0000313" key="1">
    <source>
        <dbReference type="EMBL" id="KAG8652328.1"/>
    </source>
</evidence>
<comment type="caution">
    <text evidence="1">The sequence shown here is derived from an EMBL/GenBank/DDBJ whole genome shotgun (WGS) entry which is preliminary data.</text>
</comment>
<dbReference type="EMBL" id="CM004392">
    <property type="protein sequence ID" value="KAG8652328.1"/>
    <property type="molecule type" value="Genomic_DNA"/>
</dbReference>
<accession>A0ACB7HKK1</accession>
<name>A0ACB7HKK1_MANES</name>
<dbReference type="Proteomes" id="UP000091857">
    <property type="component" value="Chromosome 6"/>
</dbReference>
<keyword evidence="2" id="KW-1185">Reference proteome</keyword>
<reference evidence="2" key="1">
    <citation type="journal article" date="2016" name="Nat. Biotechnol.">
        <title>Sequencing wild and cultivated cassava and related species reveals extensive interspecific hybridization and genetic diversity.</title>
        <authorList>
            <person name="Bredeson J.V."/>
            <person name="Lyons J.B."/>
            <person name="Prochnik S.E."/>
            <person name="Wu G.A."/>
            <person name="Ha C.M."/>
            <person name="Edsinger-Gonzales E."/>
            <person name="Grimwood J."/>
            <person name="Schmutz J."/>
            <person name="Rabbi I.Y."/>
            <person name="Egesi C."/>
            <person name="Nauluvula P."/>
            <person name="Lebot V."/>
            <person name="Ndunguru J."/>
            <person name="Mkamilo G."/>
            <person name="Bart R.S."/>
            <person name="Setter T.L."/>
            <person name="Gleadow R.M."/>
            <person name="Kulakow P."/>
            <person name="Ferguson M.E."/>
            <person name="Rounsley S."/>
            <person name="Rokhsar D.S."/>
        </authorList>
    </citation>
    <scope>NUCLEOTIDE SEQUENCE [LARGE SCALE GENOMIC DNA]</scope>
    <source>
        <strain evidence="2">cv. AM560-2</strain>
    </source>
</reference>
<evidence type="ECO:0000313" key="2">
    <source>
        <dbReference type="Proteomes" id="UP000091857"/>
    </source>
</evidence>
<protein>
    <submittedName>
        <fullName evidence="1">Uncharacterized protein</fullName>
    </submittedName>
</protein>
<proteinExistence type="predicted"/>